<reference evidence="1 3" key="1">
    <citation type="journal article" date="2020" name="Stud. Mycol.">
        <title>101 Dothideomycetes genomes: a test case for predicting lifestyles and emergence of pathogens.</title>
        <authorList>
            <person name="Haridas S."/>
            <person name="Albert R."/>
            <person name="Binder M."/>
            <person name="Bloem J."/>
            <person name="Labutti K."/>
            <person name="Salamov A."/>
            <person name="Andreopoulos B."/>
            <person name="Baker S."/>
            <person name="Barry K."/>
            <person name="Bills G."/>
            <person name="Bluhm B."/>
            <person name="Cannon C."/>
            <person name="Castanera R."/>
            <person name="Culley D."/>
            <person name="Daum C."/>
            <person name="Ezra D."/>
            <person name="Gonzalez J."/>
            <person name="Henrissat B."/>
            <person name="Kuo A."/>
            <person name="Liang C."/>
            <person name="Lipzen A."/>
            <person name="Lutzoni F."/>
            <person name="Magnuson J."/>
            <person name="Mondo S."/>
            <person name="Nolan M."/>
            <person name="Ohm R."/>
            <person name="Pangilinan J."/>
            <person name="Park H.-J."/>
            <person name="Ramirez L."/>
            <person name="Alfaro M."/>
            <person name="Sun H."/>
            <person name="Tritt A."/>
            <person name="Yoshinaga Y."/>
            <person name="Zwiers L.-H."/>
            <person name="Turgeon B."/>
            <person name="Goodwin S."/>
            <person name="Spatafora J."/>
            <person name="Crous P."/>
            <person name="Grigoriev I."/>
        </authorList>
    </citation>
    <scope>NUCLEOTIDE SEQUENCE</scope>
    <source>
        <strain evidence="1 3">CBS 304.34</strain>
    </source>
</reference>
<sequence length="181" mass="19598">MACFCARHRSRATLQTPTLPWRVSTAPGALHPPETCNAHSATSGAVVSPSYPPACDRARSRTLAVELNTPGVVYQSDAAADIPPALTGHYGRGPRNGSSCLPLLRIACALGVQGAWEVGWQLLAAKSERRVIMGSAGLSRRWAWHVVLLETATCDILQTQHQHRSRHPRFAHGNPLLLDRC</sequence>
<dbReference type="Proteomes" id="UP000504636">
    <property type="component" value="Unplaced"/>
</dbReference>
<evidence type="ECO:0000313" key="1">
    <source>
        <dbReference type="EMBL" id="KAF2811069.1"/>
    </source>
</evidence>
<organism evidence="1">
    <name type="scientific">Mytilinidion resinicola</name>
    <dbReference type="NCBI Taxonomy" id="574789"/>
    <lineage>
        <taxon>Eukaryota</taxon>
        <taxon>Fungi</taxon>
        <taxon>Dikarya</taxon>
        <taxon>Ascomycota</taxon>
        <taxon>Pezizomycotina</taxon>
        <taxon>Dothideomycetes</taxon>
        <taxon>Pleosporomycetidae</taxon>
        <taxon>Mytilinidiales</taxon>
        <taxon>Mytilinidiaceae</taxon>
        <taxon>Mytilinidion</taxon>
    </lineage>
</organism>
<protein>
    <submittedName>
        <fullName evidence="1 3">Uncharacterized protein</fullName>
    </submittedName>
</protein>
<name>A0A6A6YRB7_9PEZI</name>
<evidence type="ECO:0000313" key="2">
    <source>
        <dbReference type="Proteomes" id="UP000504636"/>
    </source>
</evidence>
<evidence type="ECO:0000313" key="3">
    <source>
        <dbReference type="RefSeq" id="XP_033578033.1"/>
    </source>
</evidence>
<gene>
    <name evidence="1 3" type="ORF">BDZ99DRAFT_294761</name>
</gene>
<accession>A0A6A6YRB7</accession>
<reference evidence="3" key="3">
    <citation type="submission" date="2025-04" db="UniProtKB">
        <authorList>
            <consortium name="RefSeq"/>
        </authorList>
    </citation>
    <scope>IDENTIFICATION</scope>
    <source>
        <strain evidence="3">CBS 304.34</strain>
    </source>
</reference>
<dbReference type="AlphaFoldDB" id="A0A6A6YRB7"/>
<dbReference type="GeneID" id="54455020"/>
<dbReference type="RefSeq" id="XP_033578033.1">
    <property type="nucleotide sequence ID" value="XM_033714127.1"/>
</dbReference>
<dbReference type="EMBL" id="MU003699">
    <property type="protein sequence ID" value="KAF2811069.1"/>
    <property type="molecule type" value="Genomic_DNA"/>
</dbReference>
<proteinExistence type="predicted"/>
<reference evidence="3" key="2">
    <citation type="submission" date="2020-04" db="EMBL/GenBank/DDBJ databases">
        <authorList>
            <consortium name="NCBI Genome Project"/>
        </authorList>
    </citation>
    <scope>NUCLEOTIDE SEQUENCE</scope>
    <source>
        <strain evidence="3">CBS 304.34</strain>
    </source>
</reference>
<keyword evidence="2" id="KW-1185">Reference proteome</keyword>